<gene>
    <name evidence="1" type="ORF">KC678_01935</name>
</gene>
<comment type="caution">
    <text evidence="1">The sequence shown here is derived from an EMBL/GenBank/DDBJ whole genome shotgun (WGS) entry which is preliminary data.</text>
</comment>
<evidence type="ECO:0000313" key="2">
    <source>
        <dbReference type="Proteomes" id="UP000775877"/>
    </source>
</evidence>
<proteinExistence type="predicted"/>
<dbReference type="Proteomes" id="UP000775877">
    <property type="component" value="Unassembled WGS sequence"/>
</dbReference>
<sequence length="191" mass="21885">MIDEQNTNHYDDMFSVEDRMFMCLGSLSDYIDQNMDLNAAKVSIALDTEHASINNFPQIDLVDLPNGFVSKFQSILNRLKNPLVNVGLEPICNDSLQNISKPPFLFTNLLNEIKQYADFMFFSVDVDYSDAILADKNIYQLNSKIITELLDYICEDFPIADLSIVPFNYDQHKIKFYVVCVIANPLNVYKA</sequence>
<reference evidence="1" key="1">
    <citation type="submission" date="2020-04" db="EMBL/GenBank/DDBJ databases">
        <authorList>
            <person name="Zhang T."/>
        </authorList>
    </citation>
    <scope>NUCLEOTIDE SEQUENCE</scope>
    <source>
        <strain evidence="1">HKST-UBA13</strain>
    </source>
</reference>
<accession>A0A955IAG0</accession>
<dbReference type="EMBL" id="JAGQLJ010000040">
    <property type="protein sequence ID" value="MCA9380999.1"/>
    <property type="molecule type" value="Genomic_DNA"/>
</dbReference>
<dbReference type="AlphaFoldDB" id="A0A955IAG0"/>
<name>A0A955IAG0_9BACT</name>
<protein>
    <submittedName>
        <fullName evidence="1">Uncharacterized protein</fullName>
    </submittedName>
</protein>
<reference evidence="1" key="2">
    <citation type="journal article" date="2021" name="Microbiome">
        <title>Successional dynamics and alternative stable states in a saline activated sludge microbial community over 9 years.</title>
        <authorList>
            <person name="Wang Y."/>
            <person name="Ye J."/>
            <person name="Ju F."/>
            <person name="Liu L."/>
            <person name="Boyd J.A."/>
            <person name="Deng Y."/>
            <person name="Parks D.H."/>
            <person name="Jiang X."/>
            <person name="Yin X."/>
            <person name="Woodcroft B.J."/>
            <person name="Tyson G.W."/>
            <person name="Hugenholtz P."/>
            <person name="Polz M.F."/>
            <person name="Zhang T."/>
        </authorList>
    </citation>
    <scope>NUCLEOTIDE SEQUENCE</scope>
    <source>
        <strain evidence="1">HKST-UBA13</strain>
    </source>
</reference>
<organism evidence="1 2">
    <name type="scientific">Candidatus Dojkabacteria bacterium</name>
    <dbReference type="NCBI Taxonomy" id="2099670"/>
    <lineage>
        <taxon>Bacteria</taxon>
        <taxon>Candidatus Dojkabacteria</taxon>
    </lineage>
</organism>
<evidence type="ECO:0000313" key="1">
    <source>
        <dbReference type="EMBL" id="MCA9380999.1"/>
    </source>
</evidence>